<dbReference type="PANTHER" id="PTHR43185:SF1">
    <property type="entry name" value="FE(2+) TRANSPORTER FEOB"/>
    <property type="match status" value="1"/>
</dbReference>
<evidence type="ECO:0000256" key="4">
    <source>
        <dbReference type="ARBA" id="ARBA00022496"/>
    </source>
</evidence>
<dbReference type="Gene3D" id="1.10.287.1770">
    <property type="match status" value="1"/>
</dbReference>
<dbReference type="NCBIfam" id="NF007105">
    <property type="entry name" value="PRK09554.1"/>
    <property type="match status" value="1"/>
</dbReference>
<keyword evidence="10" id="KW-0406">Ion transport</keyword>
<dbReference type="Pfam" id="PF07664">
    <property type="entry name" value="FeoB_C"/>
    <property type="match status" value="1"/>
</dbReference>
<sequence length="791" mass="85463">MTAKSTIAVVGNPNCGKTTLFNALTGSHQSVGNWPGVTVEKKVGHFSLENKEITLVDLPGIYSIQPSASSSEDERVARNYILEDEAELIVNIVDASNLERNLYLTAQLIEMQVPMVVAVNMLDAAKHHGISIDLEKLSKELDCPVVGLIASKEKGIEDLKKCIEEQLVKKAVPKNPILFPQDINEEILSIGQDLSRQGISRAYWVAEQILEGDKELFKVFSDKNFAGVEFKANALNEKYDGDVDMVMADVRYSFVGRVAHDCITRKGEATQTLTDKIDKVVLHRWLGVPIFLGVMYLMFIFSINVGSAFIDFFDILFGAIFIDGFGELLTSIGTPEWLKTILADGIGGGIQCVATFIPVIFCLFLALSFLEDSGYMARAAFVMDRLMRALGLPGKAFVPLIIGFGCGVPAIMATRTMEKKKDRITTVLMAPFMSCGARLPVYVLFATAFWPMNGQNLVFGLYLIGILAAIATGFMLKKTVLQGETSAFVMEIPPYHLPTFKNIILRTWDRLKGFIFRAGKVIVVLVAALCFLNSLGIDGSFGNEDSDKSVLSQIGKTIVPVFKPMGVSEENWPAAVGIFTGILAKEAVVGTLDSLYSGMGGKDEETAAEGGPAAAIEEKAEAAEEEGGFNFMNSLNEAVASIGEGFGDIGAFFSDPLGISVDSDLSDVEKQAEEQEVAAGTIQAMNKLYDGELGAFAYLLMVLLYLPCGAAMGAVYREVGSKWALFAAGWTTVLGYCSATLVYQVGRFSSNPTYASICIAVCVALIAAVVVGLRMAANNEDRGTGETVLAR</sequence>
<reference evidence="19" key="1">
    <citation type="submission" date="2017-05" db="EMBL/GenBank/DDBJ databases">
        <title>Improved OligoMM genomes.</title>
        <authorList>
            <person name="Garzetti D."/>
        </authorList>
    </citation>
    <scope>NUCLEOTIDE SEQUENCE [LARGE SCALE GENOMIC DNA]</scope>
    <source>
        <strain evidence="19">YL45</strain>
    </source>
</reference>
<feature type="binding site" evidence="14">
    <location>
        <begin position="36"/>
        <end position="40"/>
    </location>
    <ligand>
        <name>GTP</name>
        <dbReference type="ChEBI" id="CHEBI:37565"/>
        <label>1</label>
    </ligand>
</feature>
<evidence type="ECO:0000256" key="6">
    <source>
        <dbReference type="ARBA" id="ARBA00022692"/>
    </source>
</evidence>
<feature type="transmembrane region" description="Helical" evidence="16">
    <location>
        <begin position="285"/>
        <end position="303"/>
    </location>
</feature>
<keyword evidence="6 16" id="KW-0812">Transmembrane</keyword>
<accession>A0A227KNJ7</accession>
<keyword evidence="8 16" id="KW-1133">Transmembrane helix</keyword>
<dbReference type="PRINTS" id="PR00326">
    <property type="entry name" value="GTP1OBG"/>
</dbReference>
<evidence type="ECO:0000256" key="13">
    <source>
        <dbReference type="NCBIfam" id="TIGR00437"/>
    </source>
</evidence>
<dbReference type="AlphaFoldDB" id="A0A227KNJ7"/>
<dbReference type="PANTHER" id="PTHR43185">
    <property type="entry name" value="FERROUS IRON TRANSPORT PROTEIN B"/>
    <property type="match status" value="1"/>
</dbReference>
<dbReference type="InterPro" id="IPR003373">
    <property type="entry name" value="Fe2_transport_prot-B"/>
</dbReference>
<dbReference type="NCBIfam" id="TIGR00231">
    <property type="entry name" value="small_GTP"/>
    <property type="match status" value="1"/>
</dbReference>
<evidence type="ECO:0000256" key="8">
    <source>
        <dbReference type="ARBA" id="ARBA00022989"/>
    </source>
</evidence>
<keyword evidence="7 14" id="KW-0547">Nucleotide-binding</keyword>
<feature type="transmembrane region" description="Helical" evidence="16">
    <location>
        <begin position="723"/>
        <end position="742"/>
    </location>
</feature>
<dbReference type="GeneID" id="78361559"/>
<evidence type="ECO:0000256" key="15">
    <source>
        <dbReference type="PIRSR" id="PIRSR603373-2"/>
    </source>
</evidence>
<feature type="transmembrane region" description="Helical" evidence="16">
    <location>
        <begin position="695"/>
        <end position="716"/>
    </location>
</feature>
<feature type="transmembrane region" description="Helical" evidence="16">
    <location>
        <begin position="754"/>
        <end position="773"/>
    </location>
</feature>
<dbReference type="GO" id="GO:0005886">
    <property type="term" value="C:plasma membrane"/>
    <property type="evidence" value="ECO:0007669"/>
    <property type="project" value="UniProtKB-SubCell"/>
</dbReference>
<comment type="caution">
    <text evidence="18">The sequence shown here is derived from an EMBL/GenBank/DDBJ whole genome shotgun (WGS) entry which is preliminary data.</text>
</comment>
<dbReference type="GO" id="GO:0015093">
    <property type="term" value="F:ferrous iron transmembrane transporter activity"/>
    <property type="evidence" value="ECO:0007669"/>
    <property type="project" value="UniProtKB-UniRule"/>
</dbReference>
<evidence type="ECO:0000313" key="19">
    <source>
        <dbReference type="Proteomes" id="UP000214610"/>
    </source>
</evidence>
<keyword evidence="11 14" id="KW-0342">GTP-binding</keyword>
<keyword evidence="9 16" id="KW-0408">Iron</keyword>
<feature type="transmembrane region" description="Helical" evidence="16">
    <location>
        <begin position="457"/>
        <end position="476"/>
    </location>
</feature>
<evidence type="ECO:0000256" key="7">
    <source>
        <dbReference type="ARBA" id="ARBA00022741"/>
    </source>
</evidence>
<feature type="transmembrane region" description="Helical" evidence="16">
    <location>
        <begin position="390"/>
        <end position="412"/>
    </location>
</feature>
<dbReference type="GO" id="GO:0005525">
    <property type="term" value="F:GTP binding"/>
    <property type="evidence" value="ECO:0007669"/>
    <property type="project" value="UniProtKB-KW"/>
</dbReference>
<dbReference type="InterPro" id="IPR050860">
    <property type="entry name" value="FeoB_GTPase"/>
</dbReference>
<keyword evidence="19" id="KW-1185">Reference proteome</keyword>
<dbReference type="InterPro" id="IPR041069">
    <property type="entry name" value="FeoB_Cyto"/>
</dbReference>
<keyword evidence="4 16" id="KW-0410">Iron transport</keyword>
<feature type="binding site" evidence="14">
    <location>
        <begin position="11"/>
        <end position="18"/>
    </location>
    <ligand>
        <name>GTP</name>
        <dbReference type="ChEBI" id="CHEBI:37565"/>
        <label>1</label>
    </ligand>
</feature>
<evidence type="ECO:0000256" key="9">
    <source>
        <dbReference type="ARBA" id="ARBA00023004"/>
    </source>
</evidence>
<feature type="binding site" evidence="15">
    <location>
        <position position="23"/>
    </location>
    <ligand>
        <name>Mg(2+)</name>
        <dbReference type="ChEBI" id="CHEBI:18420"/>
        <label>2</label>
    </ligand>
</feature>
<dbReference type="InterPro" id="IPR005225">
    <property type="entry name" value="Small_GTP-bd"/>
</dbReference>
<evidence type="ECO:0000256" key="14">
    <source>
        <dbReference type="PIRSR" id="PIRSR603373-1"/>
    </source>
</evidence>
<feature type="binding site" evidence="15">
    <location>
        <position position="22"/>
    </location>
    <ligand>
        <name>Mg(2+)</name>
        <dbReference type="ChEBI" id="CHEBI:18420"/>
        <label>1</label>
    </ligand>
</feature>
<dbReference type="GO" id="GO:0046872">
    <property type="term" value="F:metal ion binding"/>
    <property type="evidence" value="ECO:0007669"/>
    <property type="project" value="UniProtKB-KW"/>
</dbReference>
<feature type="domain" description="FeoB-type G" evidence="17">
    <location>
        <begin position="4"/>
        <end position="169"/>
    </location>
</feature>
<feature type="transmembrane region" description="Helical" evidence="16">
    <location>
        <begin position="424"/>
        <end position="445"/>
    </location>
</feature>
<keyword evidence="15" id="KW-0479">Metal-binding</keyword>
<feature type="binding site" evidence="14">
    <location>
        <begin position="120"/>
        <end position="123"/>
    </location>
    <ligand>
        <name>GTP</name>
        <dbReference type="ChEBI" id="CHEBI:37565"/>
        <label>1</label>
    </ligand>
</feature>
<proteinExistence type="inferred from homology"/>
<evidence type="ECO:0000256" key="1">
    <source>
        <dbReference type="ARBA" id="ARBA00004429"/>
    </source>
</evidence>
<keyword evidence="5" id="KW-0997">Cell inner membrane</keyword>
<comment type="function">
    <text evidence="16">Probable transporter of a GTP-driven Fe(2+) uptake system.</text>
</comment>
<evidence type="ECO:0000313" key="18">
    <source>
        <dbReference type="EMBL" id="OXE49659.1"/>
    </source>
</evidence>
<dbReference type="Pfam" id="PF17910">
    <property type="entry name" value="FeoB_Cyto"/>
    <property type="match status" value="1"/>
</dbReference>
<feature type="binding site" evidence="15">
    <location>
        <position position="25"/>
    </location>
    <ligand>
        <name>Mg(2+)</name>
        <dbReference type="ChEBI" id="CHEBI:18420"/>
        <label>2</label>
    </ligand>
</feature>
<comment type="similarity">
    <text evidence="16">Belongs to the TRAFAC class TrmE-Era-EngA-EngB-Septin-like GTPase superfamily. FeoB GTPase (TC 9.A.8) family.</text>
</comment>
<dbReference type="Pfam" id="PF07670">
    <property type="entry name" value="Gate"/>
    <property type="match status" value="2"/>
</dbReference>
<evidence type="ECO:0000256" key="12">
    <source>
        <dbReference type="ARBA" id="ARBA00023136"/>
    </source>
</evidence>
<evidence type="ECO:0000256" key="16">
    <source>
        <dbReference type="RuleBase" id="RU362098"/>
    </source>
</evidence>
<dbReference type="Gene3D" id="3.40.50.300">
    <property type="entry name" value="P-loop containing nucleotide triphosphate hydrolases"/>
    <property type="match status" value="1"/>
</dbReference>
<feature type="transmembrane region" description="Helical" evidence="16">
    <location>
        <begin position="514"/>
        <end position="537"/>
    </location>
</feature>
<dbReference type="InterPro" id="IPR006073">
    <property type="entry name" value="GTP-bd"/>
</dbReference>
<feature type="binding site" evidence="14">
    <location>
        <begin position="57"/>
        <end position="60"/>
    </location>
    <ligand>
        <name>GTP</name>
        <dbReference type="ChEBI" id="CHEBI:37565"/>
        <label>1</label>
    </ligand>
</feature>
<keyword evidence="3" id="KW-1003">Cell membrane</keyword>
<dbReference type="EMBL" id="NHMP01000003">
    <property type="protein sequence ID" value="OXE49659.1"/>
    <property type="molecule type" value="Genomic_DNA"/>
</dbReference>
<dbReference type="RefSeq" id="WP_066593053.1">
    <property type="nucleotide sequence ID" value="NZ_CAJTBZ010000011.1"/>
</dbReference>
<keyword evidence="12 16" id="KW-0472">Membrane</keyword>
<dbReference type="InterPro" id="IPR011640">
    <property type="entry name" value="Fe2_transport_prot_B_C"/>
</dbReference>
<organism evidence="18 19">
    <name type="scientific">Turicimonas muris</name>
    <dbReference type="NCBI Taxonomy" id="1796652"/>
    <lineage>
        <taxon>Bacteria</taxon>
        <taxon>Pseudomonadati</taxon>
        <taxon>Pseudomonadota</taxon>
        <taxon>Betaproteobacteria</taxon>
        <taxon>Burkholderiales</taxon>
        <taxon>Sutterellaceae</taxon>
        <taxon>Turicimonas</taxon>
    </lineage>
</organism>
<feature type="transmembrane region" description="Helical" evidence="16">
    <location>
        <begin position="341"/>
        <end position="370"/>
    </location>
</feature>
<protein>
    <recommendedName>
        <fullName evidence="13 16">Ferrous iron transport protein B</fullName>
    </recommendedName>
</protein>
<dbReference type="FunFam" id="3.40.50.300:FF:000426">
    <property type="entry name" value="Ferrous iron transport protein B"/>
    <property type="match status" value="1"/>
</dbReference>
<dbReference type="NCBIfam" id="TIGR00437">
    <property type="entry name" value="feoB"/>
    <property type="match status" value="1"/>
</dbReference>
<dbReference type="CDD" id="cd01879">
    <property type="entry name" value="FeoB"/>
    <property type="match status" value="1"/>
</dbReference>
<dbReference type="InterPro" id="IPR027417">
    <property type="entry name" value="P-loop_NTPase"/>
</dbReference>
<dbReference type="PROSITE" id="PS51711">
    <property type="entry name" value="G_FEOB"/>
    <property type="match status" value="1"/>
</dbReference>
<dbReference type="InterPro" id="IPR030389">
    <property type="entry name" value="G_FEOB_dom"/>
</dbReference>
<evidence type="ECO:0000256" key="10">
    <source>
        <dbReference type="ARBA" id="ARBA00023065"/>
    </source>
</evidence>
<evidence type="ECO:0000256" key="2">
    <source>
        <dbReference type="ARBA" id="ARBA00022448"/>
    </source>
</evidence>
<dbReference type="InterPro" id="IPR011642">
    <property type="entry name" value="Gate_dom"/>
</dbReference>
<keyword evidence="15" id="KW-0460">Magnesium</keyword>
<feature type="transmembrane region" description="Helical" evidence="16">
    <location>
        <begin position="309"/>
        <end position="329"/>
    </location>
</feature>
<evidence type="ECO:0000256" key="3">
    <source>
        <dbReference type="ARBA" id="ARBA00022475"/>
    </source>
</evidence>
<gene>
    <name evidence="18" type="ORF">ADH67_05890</name>
</gene>
<feature type="binding site" evidence="15">
    <location>
        <position position="26"/>
    </location>
    <ligand>
        <name>Mg(2+)</name>
        <dbReference type="ChEBI" id="CHEBI:18420"/>
        <label>2</label>
    </ligand>
</feature>
<comment type="subcellular location">
    <subcellularLocation>
        <location evidence="1 16">Cell inner membrane</location>
        <topology evidence="1 16">Multi-pass membrane protein</topology>
    </subcellularLocation>
</comment>
<dbReference type="SUPFAM" id="SSF52540">
    <property type="entry name" value="P-loop containing nucleoside triphosphate hydrolases"/>
    <property type="match status" value="1"/>
</dbReference>
<dbReference type="Proteomes" id="UP000214610">
    <property type="component" value="Unassembled WGS sequence"/>
</dbReference>
<evidence type="ECO:0000256" key="5">
    <source>
        <dbReference type="ARBA" id="ARBA00022519"/>
    </source>
</evidence>
<dbReference type="Pfam" id="PF02421">
    <property type="entry name" value="FeoB_N"/>
    <property type="match status" value="1"/>
</dbReference>
<evidence type="ECO:0000259" key="17">
    <source>
        <dbReference type="PROSITE" id="PS51711"/>
    </source>
</evidence>
<name>A0A227KNJ7_9BURK</name>
<keyword evidence="2 16" id="KW-0813">Transport</keyword>
<evidence type="ECO:0000256" key="11">
    <source>
        <dbReference type="ARBA" id="ARBA00023134"/>
    </source>
</evidence>